<dbReference type="InterPro" id="IPR029063">
    <property type="entry name" value="SAM-dependent_MTases_sf"/>
</dbReference>
<dbReference type="EC" id="2.1.1.320" evidence="9"/>
<dbReference type="GO" id="GO:0035243">
    <property type="term" value="F:protein-arginine omega-N symmetric methyltransferase activity"/>
    <property type="evidence" value="ECO:0007669"/>
    <property type="project" value="UniProtKB-EC"/>
</dbReference>
<dbReference type="InterPro" id="IPR038375">
    <property type="entry name" value="NDUFAF7_sf"/>
</dbReference>
<evidence type="ECO:0000256" key="7">
    <source>
        <dbReference type="ARBA" id="ARBA00048612"/>
    </source>
</evidence>
<dbReference type="PANTHER" id="PTHR12049:SF7">
    <property type="entry name" value="PROTEIN ARGININE METHYLTRANSFERASE NDUFAF7, MITOCHONDRIAL"/>
    <property type="match status" value="1"/>
</dbReference>
<evidence type="ECO:0000256" key="6">
    <source>
        <dbReference type="ARBA" id="ARBA00023128"/>
    </source>
</evidence>
<evidence type="ECO:0000256" key="4">
    <source>
        <dbReference type="ARBA" id="ARBA00022679"/>
    </source>
</evidence>
<dbReference type="GO" id="GO:0032981">
    <property type="term" value="P:mitochondrial respiratory chain complex I assembly"/>
    <property type="evidence" value="ECO:0007669"/>
    <property type="project" value="UniProtKB-ARBA"/>
</dbReference>
<keyword evidence="5" id="KW-0809">Transit peptide</keyword>
<evidence type="ECO:0000256" key="2">
    <source>
        <dbReference type="ARBA" id="ARBA00005891"/>
    </source>
</evidence>
<keyword evidence="10" id="KW-0472">Membrane</keyword>
<gene>
    <name evidence="11" type="primary">ndufaf7</name>
</gene>
<dbReference type="Xenbase" id="XB-GENE-996599">
    <property type="gene designation" value="ndufaf7"/>
</dbReference>
<feature type="transmembrane region" description="Helical" evidence="10">
    <location>
        <begin position="23"/>
        <end position="43"/>
    </location>
</feature>
<evidence type="ECO:0000256" key="1">
    <source>
        <dbReference type="ARBA" id="ARBA00004173"/>
    </source>
</evidence>
<keyword evidence="4 9" id="KW-0808">Transferase</keyword>
<reference evidence="11" key="2">
    <citation type="submission" date="2020-05" db="UniProtKB">
        <authorList>
            <consortium name="Ensembl"/>
        </authorList>
    </citation>
    <scope>IDENTIFICATION</scope>
</reference>
<comment type="subcellular location">
    <subcellularLocation>
        <location evidence="1 9">Mitochondrion</location>
    </subcellularLocation>
</comment>
<name>A0A6I8QSX9_XENTR</name>
<keyword evidence="10" id="KW-1133">Transmembrane helix</keyword>
<dbReference type="GeneTree" id="ENSGT00390000001588"/>
<dbReference type="InterPro" id="IPR003788">
    <property type="entry name" value="NDUFAF7"/>
</dbReference>
<evidence type="ECO:0000256" key="3">
    <source>
        <dbReference type="ARBA" id="ARBA00022603"/>
    </source>
</evidence>
<protein>
    <recommendedName>
        <fullName evidence="9">Protein arginine methyltransferase NDUFAF7</fullName>
        <ecNumber evidence="9">2.1.1.320</ecNumber>
    </recommendedName>
</protein>
<reference evidence="11" key="1">
    <citation type="journal article" date="2010" name="Science">
        <title>The genome of the Western clawed frog Xenopus tropicalis.</title>
        <authorList>
            <person name="Hellsten U."/>
            <person name="Harland R.M."/>
            <person name="Gilchrist M.J."/>
            <person name="Hendrix D."/>
            <person name="Jurka J."/>
            <person name="Kapitonov V."/>
            <person name="Ovcharenko I."/>
            <person name="Putnam N.H."/>
            <person name="Shu S."/>
            <person name="Taher L."/>
            <person name="Blitz I.L."/>
            <person name="Blumberg B."/>
            <person name="Dichmann D.S."/>
            <person name="Dubchak I."/>
            <person name="Amaya E."/>
            <person name="Detter J.C."/>
            <person name="Fletcher R."/>
            <person name="Gerhard D.S."/>
            <person name="Goodstein D."/>
            <person name="Graves T."/>
            <person name="Grigoriev I.V."/>
            <person name="Grimwood J."/>
            <person name="Kawashima T."/>
            <person name="Lindquist E."/>
            <person name="Lucas S.M."/>
            <person name="Mead P.E."/>
            <person name="Mitros T."/>
            <person name="Ogino H."/>
            <person name="Ohta Y."/>
            <person name="Poliakov A.V."/>
            <person name="Pollet N."/>
            <person name="Robert J."/>
            <person name="Salamov A."/>
            <person name="Sater A.K."/>
            <person name="Schmutz J."/>
            <person name="Terry A."/>
            <person name="Vize P.D."/>
            <person name="Warren W.C."/>
            <person name="Wells D."/>
            <person name="Wills A."/>
            <person name="Wilson R.K."/>
            <person name="Zimmerman L.B."/>
            <person name="Zorn A.M."/>
            <person name="Grainger R."/>
            <person name="Grammer T."/>
            <person name="Khokha M.K."/>
            <person name="Richardson P.M."/>
            <person name="Rokhsar D.S."/>
        </authorList>
    </citation>
    <scope>NUCLEOTIDE SEQUENCE [LARGE SCALE GENOMIC DNA]</scope>
    <source>
        <strain evidence="11">Nigerian</strain>
    </source>
</reference>
<organism evidence="11">
    <name type="scientific">Xenopus tropicalis</name>
    <name type="common">Western clawed frog</name>
    <name type="synonym">Silurana tropicalis</name>
    <dbReference type="NCBI Taxonomy" id="8364"/>
    <lineage>
        <taxon>Eukaryota</taxon>
        <taxon>Metazoa</taxon>
        <taxon>Chordata</taxon>
        <taxon>Craniata</taxon>
        <taxon>Vertebrata</taxon>
        <taxon>Euteleostomi</taxon>
        <taxon>Amphibia</taxon>
        <taxon>Batrachia</taxon>
        <taxon>Anura</taxon>
        <taxon>Pipoidea</taxon>
        <taxon>Pipidae</taxon>
        <taxon>Xenopodinae</taxon>
        <taxon>Xenopus</taxon>
        <taxon>Silurana</taxon>
    </lineage>
</organism>
<evidence type="ECO:0000256" key="5">
    <source>
        <dbReference type="ARBA" id="ARBA00022946"/>
    </source>
</evidence>
<evidence type="ECO:0000256" key="9">
    <source>
        <dbReference type="RuleBase" id="RU364114"/>
    </source>
</evidence>
<comment type="similarity">
    <text evidence="2 9">Belongs to the NDUFAF7 family.</text>
</comment>
<dbReference type="Ensembl" id="ENSXETT00000095921">
    <property type="protein sequence ID" value="ENSXETP00000072302"/>
    <property type="gene ID" value="ENSXETG00000000653"/>
</dbReference>
<accession>A0A6I8QSX9</accession>
<evidence type="ECO:0000313" key="11">
    <source>
        <dbReference type="Ensembl" id="ENSXETP00000072302"/>
    </source>
</evidence>
<dbReference type="GO" id="GO:0032259">
    <property type="term" value="P:methylation"/>
    <property type="evidence" value="ECO:0007669"/>
    <property type="project" value="UniProtKB-KW"/>
</dbReference>
<sequence>MFTWSGCLCRREALWELSLHSSAFFFFPVWLLIISTASANCRIQRYQSSRTEKHQDSTSANALLNHLIFKIKSTGPITVSEYMREVLTNPVKGYYMHHDMLGEHGDFVTSPELSQIFGELLGVWCISEWMSAGKPKSLQLVELGPGRGTLTDDLLRVFSNFGRLLNSCDISVHLVEVSPKLSDIQAQRLTGKAIEVELDKNSPVYKKGITKTGFPVCWYQDIQDVPTGFSFYIAHEFFDALPIHKLQKTKDGWREILIDIDPGIPDKLRFVLGPNVSLVANTFVQDDEPRDHVEVCPSAAVIIQKLANQINSYGGAALIADYGHMGERTDTFRGFRAHKLHDVLSNPGTADLTADVDFNFMRRIVGEAASCLGPVTQHEFLKNMGIDIRLKVLLEKSSDVAVQKQLIHGYNILMNADQMGQRFKFFSVVPQSRLKTTMPPVAGFSKLLMH</sequence>
<evidence type="ECO:0000256" key="8">
    <source>
        <dbReference type="ARBA" id="ARBA00054758"/>
    </source>
</evidence>
<keyword evidence="10" id="KW-0812">Transmembrane</keyword>
<dbReference type="Pfam" id="PF02636">
    <property type="entry name" value="Methyltransf_28"/>
    <property type="match status" value="1"/>
</dbReference>
<proteinExistence type="inferred from homology"/>
<dbReference type="FunFam" id="3.40.50.12710:FF:000001">
    <property type="entry name" value="Protein arginine methyltransferase NDUFAF7"/>
    <property type="match status" value="1"/>
</dbReference>
<keyword evidence="6 9" id="KW-0496">Mitochondrion</keyword>
<dbReference type="AlphaFoldDB" id="A0A6I8QSX9"/>
<comment type="catalytic activity">
    <reaction evidence="7 9">
        <text>L-arginyl-[protein] + 2 S-adenosyl-L-methionine = N(omega),N(omega)'-dimethyl-L-arginyl-[protein] + 2 S-adenosyl-L-homocysteine + 2 H(+)</text>
        <dbReference type="Rhea" id="RHEA:48108"/>
        <dbReference type="Rhea" id="RHEA-COMP:10532"/>
        <dbReference type="Rhea" id="RHEA-COMP:11992"/>
        <dbReference type="ChEBI" id="CHEBI:15378"/>
        <dbReference type="ChEBI" id="CHEBI:29965"/>
        <dbReference type="ChEBI" id="CHEBI:57856"/>
        <dbReference type="ChEBI" id="CHEBI:59789"/>
        <dbReference type="ChEBI" id="CHEBI:88221"/>
        <dbReference type="EC" id="2.1.1.320"/>
    </reaction>
</comment>
<keyword evidence="3 9" id="KW-0489">Methyltransferase</keyword>
<dbReference type="Bgee" id="ENSXETG00000000653">
    <property type="expression patterns" value="Expressed in egg cell and 13 other cell types or tissues"/>
</dbReference>
<evidence type="ECO:0000256" key="10">
    <source>
        <dbReference type="SAM" id="Phobius"/>
    </source>
</evidence>
<dbReference type="PANTHER" id="PTHR12049">
    <property type="entry name" value="PROTEIN ARGININE METHYLTRANSFERASE NDUFAF7, MITOCHONDRIAL"/>
    <property type="match status" value="1"/>
</dbReference>
<dbReference type="Gene3D" id="3.40.50.12710">
    <property type="match status" value="1"/>
</dbReference>
<comment type="function">
    <text evidence="8">Arginine methyltransferase involved in the assembly or stability of mitochondrial NADH:ubiquinone oxidoreductase complex (complex I). Acts by mediating symmetric dimethylation of 'Arg-118' of NDUFS2 after it assembles into the complex I, stabilizing the early intermediate complex.</text>
</comment>
<dbReference type="SUPFAM" id="SSF53335">
    <property type="entry name" value="S-adenosyl-L-methionine-dependent methyltransferases"/>
    <property type="match status" value="1"/>
</dbReference>
<dbReference type="GO" id="GO:0005739">
    <property type="term" value="C:mitochondrion"/>
    <property type="evidence" value="ECO:0007669"/>
    <property type="project" value="UniProtKB-SubCell"/>
</dbReference>